<gene>
    <name evidence="3" type="ORF">BGHDH14_bgh02683</name>
</gene>
<comment type="caution">
    <text evidence="3">The sequence shown here is derived from an EMBL/GenBank/DDBJ whole genome shotgun (WGS) entry which is preliminary data.</text>
</comment>
<organism evidence="3 4">
    <name type="scientific">Blumeria graminis f. sp. hordei (strain DH14)</name>
    <name type="common">Barley powdery mildew</name>
    <name type="synonym">Oidium monilioides f. sp. hordei</name>
    <dbReference type="NCBI Taxonomy" id="546991"/>
    <lineage>
        <taxon>Eukaryota</taxon>
        <taxon>Fungi</taxon>
        <taxon>Dikarya</taxon>
        <taxon>Ascomycota</taxon>
        <taxon>Pezizomycotina</taxon>
        <taxon>Leotiomycetes</taxon>
        <taxon>Erysiphales</taxon>
        <taxon>Erysiphaceae</taxon>
        <taxon>Blumeria</taxon>
        <taxon>Blumeria hordei</taxon>
    </lineage>
</organism>
<keyword evidence="2" id="KW-1133">Transmembrane helix</keyword>
<keyword evidence="2" id="KW-0472">Membrane</keyword>
<evidence type="ECO:0000313" key="4">
    <source>
        <dbReference type="Proteomes" id="UP000015441"/>
    </source>
</evidence>
<dbReference type="InParanoid" id="N1JPD2"/>
<dbReference type="Proteomes" id="UP000015441">
    <property type="component" value="Unassembled WGS sequence"/>
</dbReference>
<dbReference type="OrthoDB" id="5408102at2759"/>
<reference evidence="3 4" key="1">
    <citation type="journal article" date="2010" name="Science">
        <title>Genome expansion and gene loss in powdery mildew fungi reveal tradeoffs in extreme parasitism.</title>
        <authorList>
            <person name="Spanu P.D."/>
            <person name="Abbott J.C."/>
            <person name="Amselem J."/>
            <person name="Burgis T.A."/>
            <person name="Soanes D.M."/>
            <person name="Stueber K."/>
            <person name="Ver Loren van Themaat E."/>
            <person name="Brown J.K.M."/>
            <person name="Butcher S.A."/>
            <person name="Gurr S.J."/>
            <person name="Lebrun M.-H."/>
            <person name="Ridout C.J."/>
            <person name="Schulze-Lefert P."/>
            <person name="Talbot N.J."/>
            <person name="Ahmadinejad N."/>
            <person name="Ametz C."/>
            <person name="Barton G.R."/>
            <person name="Benjdia M."/>
            <person name="Bidzinski P."/>
            <person name="Bindschedler L.V."/>
            <person name="Both M."/>
            <person name="Brewer M.T."/>
            <person name="Cadle-Davidson L."/>
            <person name="Cadle-Davidson M.M."/>
            <person name="Collemare J."/>
            <person name="Cramer R."/>
            <person name="Frenkel O."/>
            <person name="Godfrey D."/>
            <person name="Harriman J."/>
            <person name="Hoede C."/>
            <person name="King B.C."/>
            <person name="Klages S."/>
            <person name="Kleemann J."/>
            <person name="Knoll D."/>
            <person name="Koti P.S."/>
            <person name="Kreplak J."/>
            <person name="Lopez-Ruiz F.J."/>
            <person name="Lu X."/>
            <person name="Maekawa T."/>
            <person name="Mahanil S."/>
            <person name="Micali C."/>
            <person name="Milgroom M.G."/>
            <person name="Montana G."/>
            <person name="Noir S."/>
            <person name="O'Connell R.J."/>
            <person name="Oberhaensli S."/>
            <person name="Parlange F."/>
            <person name="Pedersen C."/>
            <person name="Quesneville H."/>
            <person name="Reinhardt R."/>
            <person name="Rott M."/>
            <person name="Sacristan S."/>
            <person name="Schmidt S.M."/>
            <person name="Schoen M."/>
            <person name="Skamnioti P."/>
            <person name="Sommer H."/>
            <person name="Stephens A."/>
            <person name="Takahara H."/>
            <person name="Thordal-Christensen H."/>
            <person name="Vigouroux M."/>
            <person name="Wessling R."/>
            <person name="Wicker T."/>
            <person name="Panstruga R."/>
        </authorList>
    </citation>
    <scope>NUCLEOTIDE SEQUENCE [LARGE SCALE GENOMIC DNA]</scope>
    <source>
        <strain evidence="3">DH14</strain>
    </source>
</reference>
<evidence type="ECO:0000313" key="3">
    <source>
        <dbReference type="EMBL" id="CCU82466.1"/>
    </source>
</evidence>
<name>N1JPD2_BLUG1</name>
<keyword evidence="2" id="KW-0812">Transmembrane</keyword>
<evidence type="ECO:0000256" key="1">
    <source>
        <dbReference type="SAM" id="MobiDB-lite"/>
    </source>
</evidence>
<dbReference type="eggNOG" id="ENOG502RRIM">
    <property type="taxonomic scope" value="Eukaryota"/>
</dbReference>
<dbReference type="STRING" id="546991.N1JPD2"/>
<proteinExistence type="predicted"/>
<keyword evidence="4" id="KW-1185">Reference proteome</keyword>
<sequence length="546" mass="61661">MRLRPSIPRTIGTFFYRPPCSCLFRRSICLNIISQPSRPQLSFLPIFTRQPTTRLISTETKEWLKHEIKVGFRYSAIITATGFLLLVMATGIQEEYRAHKYPTPDEWNWNTRLETRAAKAREDSDDPWIKNWMMIGSSYKRVIGKLHDPSREGQRIVEQSESNSNLPFDIEGKIGYDVSQNSEPWRRGYYEVLTGLVRVAEQLDGYVRDKALDKFIAWPASSVTGPSNPKPRPLPVNMPPPPAEDDCVKAFESPEVYYKLILTTKGFTEKQRVDSATAYGSWLEYKGKPELAEKMFKWAVNIASSSQDTSSSIVDASTYVIKANQCLPSENILSSTTALAIHYATNSRVDLALPIFISILRARKSLPKPSPTMLSTIDANDKDTNPLWKEALVFINKCFTPPKYPPPPSDGSQPPNQDSKGYCEMAGTMLNIGEILYSLNQSKSNLEDGLAWTREAVDIAEAELQKDGGDDDTKNTCKLCLEAGLENWMIMVKQLAEKERRCEESKPQGLFNFGNFSQPGPGRWEREEEVVKDRITRTSSLLSPSN</sequence>
<dbReference type="EMBL" id="CAUH01006402">
    <property type="protein sequence ID" value="CCU82466.1"/>
    <property type="molecule type" value="Genomic_DNA"/>
</dbReference>
<dbReference type="HOGENOM" id="CLU_011673_1_0_1"/>
<feature type="region of interest" description="Disordered" evidence="1">
    <location>
        <begin position="403"/>
        <end position="423"/>
    </location>
</feature>
<accession>N1JPD2</accession>
<evidence type="ECO:0000256" key="2">
    <source>
        <dbReference type="SAM" id="Phobius"/>
    </source>
</evidence>
<dbReference type="AlphaFoldDB" id="N1JPD2"/>
<protein>
    <submittedName>
        <fullName evidence="3">MFS maltose permease</fullName>
    </submittedName>
</protein>
<feature type="transmembrane region" description="Helical" evidence="2">
    <location>
        <begin position="71"/>
        <end position="92"/>
    </location>
</feature>